<sequence length="75" mass="8441">MTVIIIFPLIISPSSIVAMNFGNAPLNSDGCGDLTIWWENQVKDLKGRLVTFAPHVEFMVERKTYMILIIAILSF</sequence>
<protein>
    <submittedName>
        <fullName evidence="2">Uncharacterized protein</fullName>
    </submittedName>
</protein>
<organism evidence="2 3">
    <name type="scientific">Ancylostoma ceylanicum</name>
    <dbReference type="NCBI Taxonomy" id="53326"/>
    <lineage>
        <taxon>Eukaryota</taxon>
        <taxon>Metazoa</taxon>
        <taxon>Ecdysozoa</taxon>
        <taxon>Nematoda</taxon>
        <taxon>Chromadorea</taxon>
        <taxon>Rhabditida</taxon>
        <taxon>Rhabditina</taxon>
        <taxon>Rhabditomorpha</taxon>
        <taxon>Strongyloidea</taxon>
        <taxon>Ancylostomatidae</taxon>
        <taxon>Ancylostomatinae</taxon>
        <taxon>Ancylostoma</taxon>
    </lineage>
</organism>
<evidence type="ECO:0000313" key="2">
    <source>
        <dbReference type="EMBL" id="EYB85562.1"/>
    </source>
</evidence>
<evidence type="ECO:0000256" key="1">
    <source>
        <dbReference type="SAM" id="SignalP"/>
    </source>
</evidence>
<evidence type="ECO:0000313" key="3">
    <source>
        <dbReference type="Proteomes" id="UP000024635"/>
    </source>
</evidence>
<keyword evidence="3" id="KW-1185">Reference proteome</keyword>
<dbReference type="EMBL" id="JARK01001632">
    <property type="protein sequence ID" value="EYB85562.1"/>
    <property type="molecule type" value="Genomic_DNA"/>
</dbReference>
<comment type="caution">
    <text evidence="2">The sequence shown here is derived from an EMBL/GenBank/DDBJ whole genome shotgun (WGS) entry which is preliminary data.</text>
</comment>
<dbReference type="Proteomes" id="UP000024635">
    <property type="component" value="Unassembled WGS sequence"/>
</dbReference>
<reference evidence="3" key="1">
    <citation type="journal article" date="2015" name="Nat. Genet.">
        <title>The genome and transcriptome of the zoonotic hookworm Ancylostoma ceylanicum identify infection-specific gene families.</title>
        <authorList>
            <person name="Schwarz E.M."/>
            <person name="Hu Y."/>
            <person name="Antoshechkin I."/>
            <person name="Miller M.M."/>
            <person name="Sternberg P.W."/>
            <person name="Aroian R.V."/>
        </authorList>
    </citation>
    <scope>NUCLEOTIDE SEQUENCE</scope>
    <source>
        <strain evidence="3">HY135</strain>
    </source>
</reference>
<accession>A0A016S5H3</accession>
<feature type="signal peptide" evidence="1">
    <location>
        <begin position="1"/>
        <end position="18"/>
    </location>
</feature>
<feature type="chain" id="PRO_5001486069" evidence="1">
    <location>
        <begin position="19"/>
        <end position="75"/>
    </location>
</feature>
<gene>
    <name evidence="2" type="primary">Acey_s0296.g1704</name>
    <name evidence="2" type="ORF">Y032_0296g1704</name>
</gene>
<keyword evidence="1" id="KW-0732">Signal</keyword>
<name>A0A016S5H3_9BILA</name>
<dbReference type="AlphaFoldDB" id="A0A016S5H3"/>
<proteinExistence type="predicted"/>